<feature type="transmembrane region" description="Helical" evidence="1">
    <location>
        <begin position="231"/>
        <end position="249"/>
    </location>
</feature>
<keyword evidence="1" id="KW-0812">Transmembrane</keyword>
<dbReference type="EMBL" id="JACEFO010001719">
    <property type="protein sequence ID" value="KAF8716868.1"/>
    <property type="molecule type" value="Genomic_DNA"/>
</dbReference>
<dbReference type="Proteomes" id="UP000636709">
    <property type="component" value="Unassembled WGS sequence"/>
</dbReference>
<accession>A0A835BVV1</accession>
<feature type="transmembrane region" description="Helical" evidence="1">
    <location>
        <begin position="106"/>
        <end position="128"/>
    </location>
</feature>
<keyword evidence="1" id="KW-0472">Membrane</keyword>
<feature type="transmembrane region" description="Helical" evidence="1">
    <location>
        <begin position="261"/>
        <end position="285"/>
    </location>
</feature>
<keyword evidence="1" id="KW-1133">Transmembrane helix</keyword>
<feature type="transmembrane region" description="Helical" evidence="1">
    <location>
        <begin position="140"/>
        <end position="158"/>
    </location>
</feature>
<evidence type="ECO:0000313" key="2">
    <source>
        <dbReference type="EMBL" id="KAF8716868.1"/>
    </source>
</evidence>
<feature type="transmembrane region" description="Helical" evidence="1">
    <location>
        <begin position="20"/>
        <end position="41"/>
    </location>
</feature>
<comment type="caution">
    <text evidence="2">The sequence shown here is derived from an EMBL/GenBank/DDBJ whole genome shotgun (WGS) entry which is preliminary data.</text>
</comment>
<name>A0A835BVV1_9POAL</name>
<reference evidence="2" key="1">
    <citation type="submission" date="2020-07" db="EMBL/GenBank/DDBJ databases">
        <title>Genome sequence and genetic diversity analysis of an under-domesticated orphan crop, white fonio (Digitaria exilis).</title>
        <authorList>
            <person name="Bennetzen J.L."/>
            <person name="Chen S."/>
            <person name="Ma X."/>
            <person name="Wang X."/>
            <person name="Yssel A.E.J."/>
            <person name="Chaluvadi S.R."/>
            <person name="Johnson M."/>
            <person name="Gangashetty P."/>
            <person name="Hamidou F."/>
            <person name="Sanogo M.D."/>
            <person name="Zwaenepoel A."/>
            <person name="Wallace J."/>
            <person name="Van De Peer Y."/>
            <person name="Van Deynze A."/>
        </authorList>
    </citation>
    <scope>NUCLEOTIDE SEQUENCE</scope>
    <source>
        <tissue evidence="2">Leaves</tissue>
    </source>
</reference>
<proteinExistence type="predicted"/>
<sequence>MLIVANTVLVIITNRNNTALSVVLAPVLVLVSVAVRAGAWMEEERSATDATLGSKYDTAMKGTFDMATIGTMASFGLQGTIAFGYLKTPGSNQGKDDPPLDLSVCYATSTISLIMMMICAMPLALLPANMLKNLIEVVENLRNVVLAALAMMALVVSVEFLDGFVVLSVCPEAVALVLDYAVEFFSREAGGQKLSWLDFVFRIVAAVGFSLMTGLYGAFLGTDNYSVYLKAAMFILLLAVLSSLSRLAIPIDVPEEIGGVVQMGIAGIVVIFPAAALIASIPLVLKVFLDLYLNR</sequence>
<evidence type="ECO:0000313" key="3">
    <source>
        <dbReference type="Proteomes" id="UP000636709"/>
    </source>
</evidence>
<evidence type="ECO:0000256" key="1">
    <source>
        <dbReference type="SAM" id="Phobius"/>
    </source>
</evidence>
<gene>
    <name evidence="2" type="ORF">HU200_025967</name>
</gene>
<dbReference type="AlphaFoldDB" id="A0A835BVV1"/>
<keyword evidence="3" id="KW-1185">Reference proteome</keyword>
<feature type="transmembrane region" description="Helical" evidence="1">
    <location>
        <begin position="194"/>
        <end position="219"/>
    </location>
</feature>
<protein>
    <submittedName>
        <fullName evidence="2">Uncharacterized protein</fullName>
    </submittedName>
</protein>
<dbReference type="OrthoDB" id="673593at2759"/>
<organism evidence="2 3">
    <name type="scientific">Digitaria exilis</name>
    <dbReference type="NCBI Taxonomy" id="1010633"/>
    <lineage>
        <taxon>Eukaryota</taxon>
        <taxon>Viridiplantae</taxon>
        <taxon>Streptophyta</taxon>
        <taxon>Embryophyta</taxon>
        <taxon>Tracheophyta</taxon>
        <taxon>Spermatophyta</taxon>
        <taxon>Magnoliopsida</taxon>
        <taxon>Liliopsida</taxon>
        <taxon>Poales</taxon>
        <taxon>Poaceae</taxon>
        <taxon>PACMAD clade</taxon>
        <taxon>Panicoideae</taxon>
        <taxon>Panicodae</taxon>
        <taxon>Paniceae</taxon>
        <taxon>Anthephorinae</taxon>
        <taxon>Digitaria</taxon>
    </lineage>
</organism>